<dbReference type="Proteomes" id="UP000294480">
    <property type="component" value="Unassembled WGS sequence"/>
</dbReference>
<reference evidence="1 2" key="1">
    <citation type="submission" date="2019-03" db="EMBL/GenBank/DDBJ databases">
        <title>Genomic Encyclopedia of Type Strains, Phase IV (KMG-IV): sequencing the most valuable type-strain genomes for metagenomic binning, comparative biology and taxonomic classification.</title>
        <authorList>
            <person name="Goeker M."/>
        </authorList>
    </citation>
    <scope>NUCLEOTIDE SEQUENCE [LARGE SCALE GENOMIC DNA]</scope>
    <source>
        <strain evidence="1 2">DSM 102852</strain>
    </source>
</reference>
<sequence>MPNSTALDTQRIADAFSKEHFNNEDDIKIKFYSHIASPILSVVNPLLATTFSSEKNFIGGGRADAVFQNIAFEYKKFGYFDKRADSGIKEALYGRDNADSGLHEYLINQAVKAGRGLENYQSNETAKMCHSELIELTTSQQ</sequence>
<gene>
    <name evidence="1" type="ORF">DFR44_12328</name>
</gene>
<dbReference type="EMBL" id="SNZE01000023">
    <property type="protein sequence ID" value="TDR30304.1"/>
    <property type="molecule type" value="Genomic_DNA"/>
</dbReference>
<dbReference type="RefSeq" id="WP_133621284.1">
    <property type="nucleotide sequence ID" value="NZ_SNZE01000023.1"/>
</dbReference>
<dbReference type="OrthoDB" id="9972071at2"/>
<proteinExistence type="predicted"/>
<protein>
    <submittedName>
        <fullName evidence="1">Uncharacterized protein</fullName>
    </submittedName>
</protein>
<dbReference type="AlphaFoldDB" id="A0A4R6Y5A3"/>
<evidence type="ECO:0000313" key="2">
    <source>
        <dbReference type="Proteomes" id="UP000294480"/>
    </source>
</evidence>
<name>A0A4R6Y5A3_9BURK</name>
<evidence type="ECO:0000313" key="1">
    <source>
        <dbReference type="EMBL" id="TDR30304.1"/>
    </source>
</evidence>
<comment type="caution">
    <text evidence="1">The sequence shown here is derived from an EMBL/GenBank/DDBJ whole genome shotgun (WGS) entry which is preliminary data.</text>
</comment>
<keyword evidence="2" id="KW-1185">Reference proteome</keyword>
<accession>A0A4R6Y5A3</accession>
<organism evidence="1 2">
    <name type="scientific">Hydromonas duriensis</name>
    <dbReference type="NCBI Taxonomy" id="1527608"/>
    <lineage>
        <taxon>Bacteria</taxon>
        <taxon>Pseudomonadati</taxon>
        <taxon>Pseudomonadota</taxon>
        <taxon>Betaproteobacteria</taxon>
        <taxon>Burkholderiales</taxon>
        <taxon>Burkholderiaceae</taxon>
        <taxon>Hydromonas</taxon>
    </lineage>
</organism>